<dbReference type="AlphaFoldDB" id="A0A212IXJ1"/>
<organism evidence="1">
    <name type="scientific">uncultured Desulfovibrio sp</name>
    <dbReference type="NCBI Taxonomy" id="167968"/>
    <lineage>
        <taxon>Bacteria</taxon>
        <taxon>Pseudomonadati</taxon>
        <taxon>Thermodesulfobacteriota</taxon>
        <taxon>Desulfovibrionia</taxon>
        <taxon>Desulfovibrionales</taxon>
        <taxon>Desulfovibrionaceae</taxon>
        <taxon>Desulfovibrio</taxon>
        <taxon>environmental samples</taxon>
    </lineage>
</organism>
<accession>A0A212IXJ1</accession>
<gene>
    <name evidence="1" type="ORF">KM92DES2_10194</name>
</gene>
<name>A0A212IXJ1_9BACT</name>
<evidence type="ECO:0000313" key="1">
    <source>
        <dbReference type="EMBL" id="SBV91892.1"/>
    </source>
</evidence>
<sequence length="135" mass="14734">MLCAEAGQTPAEALLFAQDQTGLARIAPGQFAREEAALPHQTDHLQLGQVRIVQVRIVPGAGVLPQAQRGWWHRLLEVCGMQNLSCQRLVSGSQGPEPLFGMARQGLAQRVWQPERLALPQALASRQAVDVALRE</sequence>
<reference evidence="1" key="1">
    <citation type="submission" date="2016-04" db="EMBL/GenBank/DDBJ databases">
        <authorList>
            <person name="Evans L.H."/>
            <person name="Alamgir A."/>
            <person name="Owens N."/>
            <person name="Weber N.D."/>
            <person name="Virtaneva K."/>
            <person name="Barbian K."/>
            <person name="Babar A."/>
            <person name="Rosenke K."/>
        </authorList>
    </citation>
    <scope>NUCLEOTIDE SEQUENCE</scope>
    <source>
        <strain evidence="1">92-2</strain>
    </source>
</reference>
<protein>
    <submittedName>
        <fullName evidence="1">Uncharacterized protein</fullName>
    </submittedName>
</protein>
<proteinExistence type="predicted"/>
<dbReference type="EMBL" id="FLUP01000001">
    <property type="protein sequence ID" value="SBV91892.1"/>
    <property type="molecule type" value="Genomic_DNA"/>
</dbReference>